<keyword evidence="3" id="KW-1185">Reference proteome</keyword>
<dbReference type="Proteomes" id="UP000635565">
    <property type="component" value="Unassembled WGS sequence"/>
</dbReference>
<dbReference type="RefSeq" id="WP_201359937.1">
    <property type="nucleotide sequence ID" value="NZ_BNJJ01000001.1"/>
</dbReference>
<dbReference type="Pfam" id="PF12146">
    <property type="entry name" value="Hydrolase_4"/>
    <property type="match status" value="1"/>
</dbReference>
<dbReference type="InterPro" id="IPR050266">
    <property type="entry name" value="AB_hydrolase_sf"/>
</dbReference>
<feature type="domain" description="Serine aminopeptidase S33" evidence="1">
    <location>
        <begin position="28"/>
        <end position="132"/>
    </location>
</feature>
<keyword evidence="2" id="KW-0378">Hydrolase</keyword>
<dbReference type="GO" id="GO:0016787">
    <property type="term" value="F:hydrolase activity"/>
    <property type="evidence" value="ECO:0007669"/>
    <property type="project" value="UniProtKB-KW"/>
</dbReference>
<dbReference type="PANTHER" id="PTHR43798:SF33">
    <property type="entry name" value="HYDROLASE, PUTATIVE (AFU_ORTHOLOGUE AFUA_2G14860)-RELATED"/>
    <property type="match status" value="1"/>
</dbReference>
<dbReference type="PANTHER" id="PTHR43798">
    <property type="entry name" value="MONOACYLGLYCEROL LIPASE"/>
    <property type="match status" value="1"/>
</dbReference>
<name>A0ABQ3V7Z1_9CHLR</name>
<dbReference type="EMBL" id="BNJJ01000001">
    <property type="protein sequence ID" value="GHO82242.1"/>
    <property type="molecule type" value="Genomic_DNA"/>
</dbReference>
<evidence type="ECO:0000313" key="2">
    <source>
        <dbReference type="EMBL" id="GHO82242.1"/>
    </source>
</evidence>
<proteinExistence type="predicted"/>
<reference evidence="2 3" key="1">
    <citation type="journal article" date="2021" name="Int. J. Syst. Evol. Microbiol.">
        <title>Reticulibacter mediterranei gen. nov., sp. nov., within the new family Reticulibacteraceae fam. nov., and Ktedonospora formicarum gen. nov., sp. nov., Ktedonobacter robiniae sp. nov., Dictyobacter formicarum sp. nov. and Dictyobacter arantiisoli sp. nov., belonging to the class Ktedonobacteria.</title>
        <authorList>
            <person name="Yabe S."/>
            <person name="Zheng Y."/>
            <person name="Wang C.M."/>
            <person name="Sakai Y."/>
            <person name="Abe K."/>
            <person name="Yokota A."/>
            <person name="Donadio S."/>
            <person name="Cavaletti L."/>
            <person name="Monciardini P."/>
        </authorList>
    </citation>
    <scope>NUCLEOTIDE SEQUENCE [LARGE SCALE GENOMIC DNA]</scope>
    <source>
        <strain evidence="2 3">SOSP1-9</strain>
    </source>
</reference>
<accession>A0ABQ3V7Z1</accession>
<dbReference type="SUPFAM" id="SSF53474">
    <property type="entry name" value="alpha/beta-Hydrolases"/>
    <property type="match status" value="1"/>
</dbReference>
<protein>
    <submittedName>
        <fullName evidence="2">Alpha/beta hydrolase</fullName>
    </submittedName>
</protein>
<evidence type="ECO:0000259" key="1">
    <source>
        <dbReference type="Pfam" id="PF12146"/>
    </source>
</evidence>
<sequence length="268" mass="29881">MEAKYTPTLVNIGGRRLALKTAGEGVPTVVFEMGLGIAASTYDTIAGQIAALTRVVWYDRAGLGQSDPAPIPRTIQDLVLDLHTLLQKATLPSPYVLVGHSMGGHIVRLYRERYPDEVAALVLIDASHEDQRERYLAVLPPQPNACPDLAHLRHIWESRWVDSRQNAEQIDNLANSALLRSCHNLGNLPLVVLSRGCPMRDPAKYPSGLIEAMERLWLQMQRELAQLSSQSCHLIASKSGHLIHEDEPTLIVDLVRQMVVQVREQMKR</sequence>
<dbReference type="Gene3D" id="3.40.50.1820">
    <property type="entry name" value="alpha/beta hydrolase"/>
    <property type="match status" value="1"/>
</dbReference>
<evidence type="ECO:0000313" key="3">
    <source>
        <dbReference type="Proteomes" id="UP000635565"/>
    </source>
</evidence>
<dbReference type="InterPro" id="IPR000073">
    <property type="entry name" value="AB_hydrolase_1"/>
</dbReference>
<dbReference type="PRINTS" id="PR00111">
    <property type="entry name" value="ABHYDROLASE"/>
</dbReference>
<organism evidence="2 3">
    <name type="scientific">Dictyobacter formicarum</name>
    <dbReference type="NCBI Taxonomy" id="2778368"/>
    <lineage>
        <taxon>Bacteria</taxon>
        <taxon>Bacillati</taxon>
        <taxon>Chloroflexota</taxon>
        <taxon>Ktedonobacteria</taxon>
        <taxon>Ktedonobacterales</taxon>
        <taxon>Dictyobacteraceae</taxon>
        <taxon>Dictyobacter</taxon>
    </lineage>
</organism>
<comment type="caution">
    <text evidence="2">The sequence shown here is derived from an EMBL/GenBank/DDBJ whole genome shotgun (WGS) entry which is preliminary data.</text>
</comment>
<dbReference type="InterPro" id="IPR029058">
    <property type="entry name" value="AB_hydrolase_fold"/>
</dbReference>
<dbReference type="InterPro" id="IPR022742">
    <property type="entry name" value="Hydrolase_4"/>
</dbReference>
<gene>
    <name evidence="2" type="ORF">KSZ_02480</name>
</gene>